<protein>
    <recommendedName>
        <fullName evidence="1">SET domain-containing protein</fullName>
    </recommendedName>
</protein>
<dbReference type="Gene3D" id="1.10.220.160">
    <property type="match status" value="1"/>
</dbReference>
<keyword evidence="3" id="KW-1185">Reference proteome</keyword>
<dbReference type="EMBL" id="JAPEUV010000002">
    <property type="protein sequence ID" value="KAJ4343582.1"/>
    <property type="molecule type" value="Genomic_DNA"/>
</dbReference>
<dbReference type="PANTHER" id="PTHR12197:SF251">
    <property type="entry name" value="EG:BACR7C10.4 PROTEIN"/>
    <property type="match status" value="1"/>
</dbReference>
<evidence type="ECO:0000313" key="3">
    <source>
        <dbReference type="Proteomes" id="UP001140562"/>
    </source>
</evidence>
<dbReference type="InterPro" id="IPR001214">
    <property type="entry name" value="SET_dom"/>
</dbReference>
<evidence type="ECO:0000313" key="2">
    <source>
        <dbReference type="EMBL" id="KAJ4343582.1"/>
    </source>
</evidence>
<dbReference type="Proteomes" id="UP001140562">
    <property type="component" value="Unassembled WGS sequence"/>
</dbReference>
<accession>A0A9W8X9C2</accession>
<dbReference type="InterPro" id="IPR046341">
    <property type="entry name" value="SET_dom_sf"/>
</dbReference>
<reference evidence="2" key="1">
    <citation type="submission" date="2022-10" db="EMBL/GenBank/DDBJ databases">
        <title>Tapping the CABI collections for fungal endophytes: first genome assemblies for Collariella, Neodidymelliopsis, Ascochyta clinopodiicola, Didymella pomorum, Didymosphaeria variabile, Neocosmospora piperis and Neocucurbitaria cava.</title>
        <authorList>
            <person name="Hill R."/>
        </authorList>
    </citation>
    <scope>NUCLEOTIDE SEQUENCE</scope>
    <source>
        <strain evidence="2">IMI 360193</strain>
    </source>
</reference>
<evidence type="ECO:0000259" key="1">
    <source>
        <dbReference type="PROSITE" id="PS50280"/>
    </source>
</evidence>
<sequence length="502" mass="56107">MNAWRPSLYRTHNVQTPSPAPEAVARLIQAVSSCSARLQADPYNAGLWTERANYYLQLNYPELAAGDAYRVKLLFERADAAIQDHGETSKSSEGLAVPDEQTRIHASTILGQALYDCHCHWECFEFWLELTQAKHFPQLSRLAFTKANALKQLLAQKKQAAASYGGTVQQQRDRLRDGSVISVHYPWMAERHLSRSLEVIEGVNEELQHNVQPPSLRLRNSTLSSTADMLGMFATRNIKKGECILIDRTATGAVSRPPPTPHCETCYDTPLTSPITAPCCAALFCTPACRTLALQTYHRALCGQDFSWLLTPATPLLENASPMRPLLLLRFLSLCVASGPSAHPLDHPLIARLTPLANVGHLDVFTLQESVATPLRILSQLGIDVFVDHRFDTAVLHTLWTRLANNKAGSYDPALGFVDAITPFLPLFNHSCEPSVEYRKEAGTTTVRFFALRDIEGGEEVFDSYQDVEDLEREERVRAMWPWFECACLCTRCEREAAVEAR</sequence>
<dbReference type="Gene3D" id="2.170.270.10">
    <property type="entry name" value="SET domain"/>
    <property type="match status" value="1"/>
</dbReference>
<gene>
    <name evidence="2" type="ORF">N0V87_000349</name>
</gene>
<dbReference type="PROSITE" id="PS50280">
    <property type="entry name" value="SET"/>
    <property type="match status" value="1"/>
</dbReference>
<feature type="domain" description="SET" evidence="1">
    <location>
        <begin position="214"/>
        <end position="466"/>
    </location>
</feature>
<dbReference type="OrthoDB" id="438641at2759"/>
<organism evidence="2 3">
    <name type="scientific">Didymella glomerata</name>
    <dbReference type="NCBI Taxonomy" id="749621"/>
    <lineage>
        <taxon>Eukaryota</taxon>
        <taxon>Fungi</taxon>
        <taxon>Dikarya</taxon>
        <taxon>Ascomycota</taxon>
        <taxon>Pezizomycotina</taxon>
        <taxon>Dothideomycetes</taxon>
        <taxon>Pleosporomycetidae</taxon>
        <taxon>Pleosporales</taxon>
        <taxon>Pleosporineae</taxon>
        <taxon>Didymellaceae</taxon>
        <taxon>Didymella</taxon>
    </lineage>
</organism>
<proteinExistence type="predicted"/>
<dbReference type="AlphaFoldDB" id="A0A9W8X9C2"/>
<dbReference type="Gene3D" id="6.10.140.2220">
    <property type="match status" value="1"/>
</dbReference>
<dbReference type="PANTHER" id="PTHR12197">
    <property type="entry name" value="HISTONE-LYSINE N-METHYLTRANSFERASE SMYD"/>
    <property type="match status" value="1"/>
</dbReference>
<dbReference type="Pfam" id="PF00856">
    <property type="entry name" value="SET"/>
    <property type="match status" value="1"/>
</dbReference>
<comment type="caution">
    <text evidence="2">The sequence shown here is derived from an EMBL/GenBank/DDBJ whole genome shotgun (WGS) entry which is preliminary data.</text>
</comment>
<dbReference type="SUPFAM" id="SSF82199">
    <property type="entry name" value="SET domain"/>
    <property type="match status" value="1"/>
</dbReference>
<name>A0A9W8X9C2_9PLEO</name>
<dbReference type="GO" id="GO:0005634">
    <property type="term" value="C:nucleus"/>
    <property type="evidence" value="ECO:0007669"/>
    <property type="project" value="TreeGrafter"/>
</dbReference>
<dbReference type="InterPro" id="IPR050869">
    <property type="entry name" value="H3K4_H4K5_MeTrfase"/>
</dbReference>